<feature type="region of interest" description="Disordered" evidence="1">
    <location>
        <begin position="1"/>
        <end position="61"/>
    </location>
</feature>
<feature type="compositionally biased region" description="Low complexity" evidence="1">
    <location>
        <begin position="106"/>
        <end position="115"/>
    </location>
</feature>
<evidence type="ECO:0000313" key="3">
    <source>
        <dbReference type="Proteomes" id="UP000054498"/>
    </source>
</evidence>
<keyword evidence="3" id="KW-1185">Reference proteome</keyword>
<dbReference type="AlphaFoldDB" id="A0A0D2N177"/>
<dbReference type="Proteomes" id="UP000054498">
    <property type="component" value="Unassembled WGS sequence"/>
</dbReference>
<organism evidence="2 3">
    <name type="scientific">Monoraphidium neglectum</name>
    <dbReference type="NCBI Taxonomy" id="145388"/>
    <lineage>
        <taxon>Eukaryota</taxon>
        <taxon>Viridiplantae</taxon>
        <taxon>Chlorophyta</taxon>
        <taxon>core chlorophytes</taxon>
        <taxon>Chlorophyceae</taxon>
        <taxon>CS clade</taxon>
        <taxon>Sphaeropleales</taxon>
        <taxon>Selenastraceae</taxon>
        <taxon>Monoraphidium</taxon>
    </lineage>
</organism>
<protein>
    <submittedName>
        <fullName evidence="2">Uncharacterized protein</fullName>
    </submittedName>
</protein>
<evidence type="ECO:0000256" key="1">
    <source>
        <dbReference type="SAM" id="MobiDB-lite"/>
    </source>
</evidence>
<name>A0A0D2N177_9CHLO</name>
<dbReference type="GeneID" id="25740803"/>
<feature type="compositionally biased region" description="Gly residues" evidence="1">
    <location>
        <begin position="83"/>
        <end position="105"/>
    </location>
</feature>
<reference evidence="2 3" key="1">
    <citation type="journal article" date="2013" name="BMC Genomics">
        <title>Reconstruction of the lipid metabolism for the microalga Monoraphidium neglectum from its genome sequence reveals characteristics suitable for biofuel production.</title>
        <authorList>
            <person name="Bogen C."/>
            <person name="Al-Dilaimi A."/>
            <person name="Albersmeier A."/>
            <person name="Wichmann J."/>
            <person name="Grundmann M."/>
            <person name="Rupp O."/>
            <person name="Lauersen K.J."/>
            <person name="Blifernez-Klassen O."/>
            <person name="Kalinowski J."/>
            <person name="Goesmann A."/>
            <person name="Mussgnug J.H."/>
            <person name="Kruse O."/>
        </authorList>
    </citation>
    <scope>NUCLEOTIDE SEQUENCE [LARGE SCALE GENOMIC DNA]</scope>
    <source>
        <strain evidence="2 3">SAG 48.87</strain>
    </source>
</reference>
<evidence type="ECO:0000313" key="2">
    <source>
        <dbReference type="EMBL" id="KIZ00036.1"/>
    </source>
</evidence>
<proteinExistence type="predicted"/>
<dbReference type="OrthoDB" id="543773at2759"/>
<accession>A0A0D2N177</accession>
<feature type="region of interest" description="Disordered" evidence="1">
    <location>
        <begin position="79"/>
        <end position="140"/>
    </location>
</feature>
<feature type="compositionally biased region" description="Low complexity" evidence="1">
    <location>
        <begin position="1"/>
        <end position="13"/>
    </location>
</feature>
<sequence>MPILGSSAGIDGSAAGGSTRGGADGGSGGAQCVRFADEATASGSESLSLSMSRSSSGSVLGMVAAPTSALRRAESSPLVHAYGGEGSSTGCGSGSGSGSSSGGGASPADSSTSEASSDRGDGPGGGDSGANARRMDSASVHSSRSFASFARLFMGERVSITRPPAAAGGQPACDCASYVSYGGEPASRGCGRCRNGGGGGGGAAGANTGGGGGSADVASWLAWRWPGGTAAPGADGVAQPIAWDPAEDLPQPEPAAAAAGRLSLASRARAHLKSAAAAAARAARPRPGTWAFAAARAAARAAGLGSALLTAPLDVLEAWLVMALRPPPYRHVGHQLILTHQGLRPQVAPLQAYNRYAGDAWSFNRELALVVFREHSIIFYKRRLAALVGAAVERAGGGAAAAAAAVAAAAAGGGRD</sequence>
<dbReference type="EMBL" id="KK101671">
    <property type="protein sequence ID" value="KIZ00036.1"/>
    <property type="molecule type" value="Genomic_DNA"/>
</dbReference>
<dbReference type="RefSeq" id="XP_013899055.1">
    <property type="nucleotide sequence ID" value="XM_014043601.1"/>
</dbReference>
<gene>
    <name evidence="2" type="ORF">MNEG_7927</name>
</gene>
<feature type="compositionally biased region" description="Low complexity" evidence="1">
    <location>
        <begin position="42"/>
        <end position="61"/>
    </location>
</feature>
<dbReference type="KEGG" id="mng:MNEG_7927"/>
<feature type="compositionally biased region" description="Gly residues" evidence="1">
    <location>
        <begin position="14"/>
        <end position="29"/>
    </location>
</feature>